<proteinExistence type="predicted"/>
<organism evidence="1 2">
    <name type="scientific">Succiniclasticum ruminis</name>
    <dbReference type="NCBI Taxonomy" id="40841"/>
    <lineage>
        <taxon>Bacteria</taxon>
        <taxon>Bacillati</taxon>
        <taxon>Bacillota</taxon>
        <taxon>Negativicutes</taxon>
        <taxon>Acidaminococcales</taxon>
        <taxon>Acidaminococcaceae</taxon>
        <taxon>Succiniclasticum</taxon>
    </lineage>
</organism>
<reference evidence="2" key="1">
    <citation type="submission" date="2016-10" db="EMBL/GenBank/DDBJ databases">
        <authorList>
            <person name="Varghese N."/>
            <person name="Submissions S."/>
        </authorList>
    </citation>
    <scope>NUCLEOTIDE SEQUENCE [LARGE SCALE GENOMIC DNA]</scope>
    <source>
        <strain evidence="2">DSM 11005</strain>
    </source>
</reference>
<dbReference type="AlphaFoldDB" id="A0A1G6NRZ7"/>
<evidence type="ECO:0000313" key="2">
    <source>
        <dbReference type="Proteomes" id="UP000198943"/>
    </source>
</evidence>
<dbReference type="Proteomes" id="UP000198943">
    <property type="component" value="Unassembled WGS sequence"/>
</dbReference>
<sequence length="55" mass="6260">MKTFKITVARKRTDGYIIARALYKVDAETAEQATAKLKKHLVNEPEEEIIEVVEA</sequence>
<dbReference type="EMBL" id="FMYW01000015">
    <property type="protein sequence ID" value="SDC70134.1"/>
    <property type="molecule type" value="Genomic_DNA"/>
</dbReference>
<keyword evidence="2" id="KW-1185">Reference proteome</keyword>
<dbReference type="RefSeq" id="WP_176760526.1">
    <property type="nucleotide sequence ID" value="NZ_FMYW01000015.1"/>
</dbReference>
<accession>A0A1G6NRZ7</accession>
<evidence type="ECO:0000313" key="1">
    <source>
        <dbReference type="EMBL" id="SDC70134.1"/>
    </source>
</evidence>
<gene>
    <name evidence="1" type="ORF">SAMN04487864_11551</name>
</gene>
<protein>
    <submittedName>
        <fullName evidence="1">Uncharacterized protein</fullName>
    </submittedName>
</protein>
<name>A0A1G6NRZ7_9FIRM</name>